<keyword evidence="2" id="KW-1185">Reference proteome</keyword>
<sequence length="13" mass="1377">MNRVSSQGGMGPR</sequence>
<evidence type="ECO:0000313" key="1">
    <source>
        <dbReference type="EMBL" id="MPC95181.1"/>
    </source>
</evidence>
<accession>A0A5B7JBA4</accession>
<dbReference type="Proteomes" id="UP000324222">
    <property type="component" value="Unassembled WGS sequence"/>
</dbReference>
<organism evidence="1 2">
    <name type="scientific">Portunus trituberculatus</name>
    <name type="common">Swimming crab</name>
    <name type="synonym">Neptunus trituberculatus</name>
    <dbReference type="NCBI Taxonomy" id="210409"/>
    <lineage>
        <taxon>Eukaryota</taxon>
        <taxon>Metazoa</taxon>
        <taxon>Ecdysozoa</taxon>
        <taxon>Arthropoda</taxon>
        <taxon>Crustacea</taxon>
        <taxon>Multicrustacea</taxon>
        <taxon>Malacostraca</taxon>
        <taxon>Eumalacostraca</taxon>
        <taxon>Eucarida</taxon>
        <taxon>Decapoda</taxon>
        <taxon>Pleocyemata</taxon>
        <taxon>Brachyura</taxon>
        <taxon>Eubrachyura</taxon>
        <taxon>Portunoidea</taxon>
        <taxon>Portunidae</taxon>
        <taxon>Portuninae</taxon>
        <taxon>Portunus</taxon>
    </lineage>
</organism>
<comment type="caution">
    <text evidence="1">The sequence shown here is derived from an EMBL/GenBank/DDBJ whole genome shotgun (WGS) entry which is preliminary data.</text>
</comment>
<gene>
    <name evidence="1" type="ORF">E2C01_090380</name>
</gene>
<evidence type="ECO:0000313" key="2">
    <source>
        <dbReference type="Proteomes" id="UP000324222"/>
    </source>
</evidence>
<reference evidence="1 2" key="1">
    <citation type="submission" date="2019-05" db="EMBL/GenBank/DDBJ databases">
        <title>Another draft genome of Portunus trituberculatus and its Hox gene families provides insights of decapod evolution.</title>
        <authorList>
            <person name="Jeong J.-H."/>
            <person name="Song I."/>
            <person name="Kim S."/>
            <person name="Choi T."/>
            <person name="Kim D."/>
            <person name="Ryu S."/>
            <person name="Kim W."/>
        </authorList>
    </citation>
    <scope>NUCLEOTIDE SEQUENCE [LARGE SCALE GENOMIC DNA]</scope>
    <source>
        <tissue evidence="1">Muscle</tissue>
    </source>
</reference>
<dbReference type="EMBL" id="VSRR010101254">
    <property type="protein sequence ID" value="MPC95181.1"/>
    <property type="molecule type" value="Genomic_DNA"/>
</dbReference>
<name>A0A5B7JBA4_PORTR</name>
<protein>
    <submittedName>
        <fullName evidence="1">Uncharacterized protein</fullName>
    </submittedName>
</protein>
<proteinExistence type="predicted"/>